<protein>
    <recommendedName>
        <fullName evidence="9">mRNA export factor GLE1</fullName>
    </recommendedName>
    <alternativeName>
        <fullName evidence="10">Nucleoporin GLE1</fullName>
    </alternativeName>
</protein>
<keyword evidence="7" id="KW-0906">Nuclear pore complex</keyword>
<dbReference type="Pfam" id="PF07817">
    <property type="entry name" value="GLE1"/>
    <property type="match status" value="1"/>
</dbReference>
<evidence type="ECO:0000256" key="4">
    <source>
        <dbReference type="ARBA" id="ARBA00022816"/>
    </source>
</evidence>
<dbReference type="GO" id="GO:0031369">
    <property type="term" value="F:translation initiation factor binding"/>
    <property type="evidence" value="ECO:0007669"/>
    <property type="project" value="TreeGrafter"/>
</dbReference>
<proteinExistence type="inferred from homology"/>
<dbReference type="EMBL" id="CCBP010000067">
    <property type="protein sequence ID" value="CDO70082.1"/>
    <property type="molecule type" value="Genomic_DNA"/>
</dbReference>
<evidence type="ECO:0000256" key="3">
    <source>
        <dbReference type="ARBA" id="ARBA00022448"/>
    </source>
</evidence>
<keyword evidence="4" id="KW-0509">mRNA transport</keyword>
<dbReference type="OrthoDB" id="420884at2759"/>
<dbReference type="PANTHER" id="PTHR12960:SF0">
    <property type="entry name" value="MRNA EXPORT FACTOR GLE1"/>
    <property type="match status" value="1"/>
</dbReference>
<keyword evidence="3" id="KW-0813">Transport</keyword>
<organism evidence="12 13">
    <name type="scientific">Pycnoporus cinnabarinus</name>
    <name type="common">Cinnabar-red polypore</name>
    <name type="synonym">Trametes cinnabarina</name>
    <dbReference type="NCBI Taxonomy" id="5643"/>
    <lineage>
        <taxon>Eukaryota</taxon>
        <taxon>Fungi</taxon>
        <taxon>Dikarya</taxon>
        <taxon>Basidiomycota</taxon>
        <taxon>Agaricomycotina</taxon>
        <taxon>Agaricomycetes</taxon>
        <taxon>Polyporales</taxon>
        <taxon>Polyporaceae</taxon>
        <taxon>Trametes</taxon>
    </lineage>
</organism>
<keyword evidence="5" id="KW-0653">Protein transport</keyword>
<evidence type="ECO:0000256" key="11">
    <source>
        <dbReference type="SAM" id="MobiDB-lite"/>
    </source>
</evidence>
<evidence type="ECO:0000256" key="7">
    <source>
        <dbReference type="ARBA" id="ARBA00023132"/>
    </source>
</evidence>
<dbReference type="GO" id="GO:0005543">
    <property type="term" value="F:phospholipid binding"/>
    <property type="evidence" value="ECO:0007669"/>
    <property type="project" value="TreeGrafter"/>
</dbReference>
<comment type="subcellular location">
    <subcellularLocation>
        <location evidence="1">Nucleus</location>
        <location evidence="1">Nuclear pore complex</location>
    </subcellularLocation>
</comment>
<feature type="compositionally biased region" description="Basic and acidic residues" evidence="11">
    <location>
        <begin position="20"/>
        <end position="31"/>
    </location>
</feature>
<evidence type="ECO:0000256" key="1">
    <source>
        <dbReference type="ARBA" id="ARBA00004567"/>
    </source>
</evidence>
<evidence type="ECO:0000313" key="13">
    <source>
        <dbReference type="Proteomes" id="UP000029665"/>
    </source>
</evidence>
<dbReference type="GO" id="GO:0044614">
    <property type="term" value="C:nuclear pore cytoplasmic filaments"/>
    <property type="evidence" value="ECO:0007669"/>
    <property type="project" value="TreeGrafter"/>
</dbReference>
<dbReference type="GO" id="GO:0016973">
    <property type="term" value="P:poly(A)+ mRNA export from nucleus"/>
    <property type="evidence" value="ECO:0007669"/>
    <property type="project" value="InterPro"/>
</dbReference>
<evidence type="ECO:0000256" key="10">
    <source>
        <dbReference type="ARBA" id="ARBA00029983"/>
    </source>
</evidence>
<dbReference type="GO" id="GO:0015031">
    <property type="term" value="P:protein transport"/>
    <property type="evidence" value="ECO:0007669"/>
    <property type="project" value="UniProtKB-KW"/>
</dbReference>
<dbReference type="AlphaFoldDB" id="A0A060S6G8"/>
<dbReference type="InterPro" id="IPR038506">
    <property type="entry name" value="GLE1-like_sf"/>
</dbReference>
<dbReference type="STRING" id="5643.A0A060S6G8"/>
<sequence>MEDAVASVRLHVNHHDPYEEWEKETRQEAFRKERKQAHTRAAQQREALHEEQMREVQMHLAAMNLKKKQEEDELLAEWKARDQKLWQRIDAVIKKEEEKARAKMEAERKRREEEERVRREAEEKRRQEEERQRKEEEEKRQKKEKEEEDQRRQAEAERLRVERDRAEEQERKALGFTTAFEDWKRARDMLKGIKTGPLKIVKGDKALKSIWSAGRRAITPKIGQLTNDSEAIMRISQQIVEIIRPPQPHPQPVYIALLSSLAKAILLQAETEVTAEKRSAIPLAQVATNLLGALEGFADVFWAKLCQRAGGWPVPIVVPNKDADGTPFTEDGRRKALGYRSEDESLSEYTTRVTGMIRVYFQILVTPVNQPLDPIVRLPRYWTFFSRMLKEPQLLDSSVAPQVLYTALDVGGVLAREVWGQQWVRLLALLYEGVTVGYHGLEGRLIGGKSPEGIAARVRVQLEIERIMGAS</sequence>
<accession>A0A060S6G8</accession>
<reference evidence="12" key="1">
    <citation type="submission" date="2014-01" db="EMBL/GenBank/DDBJ databases">
        <title>The genome of the white-rot fungus Pycnoporus cinnabarinus: a basidiomycete model with a versatile arsenal for lignocellulosic biomass breakdown.</title>
        <authorList>
            <person name="Levasseur A."/>
            <person name="Lomascolo A."/>
            <person name="Ruiz-Duenas F.J."/>
            <person name="Uzan E."/>
            <person name="Piumi F."/>
            <person name="Kues U."/>
            <person name="Ram A.F.J."/>
            <person name="Murat C."/>
            <person name="Haon M."/>
            <person name="Benoit I."/>
            <person name="Arfi Y."/>
            <person name="Chevret D."/>
            <person name="Drula E."/>
            <person name="Kwon M.J."/>
            <person name="Gouret P."/>
            <person name="Lesage-Meessen L."/>
            <person name="Lombard V."/>
            <person name="Mariette J."/>
            <person name="Noirot C."/>
            <person name="Park J."/>
            <person name="Patyshakuliyeva A."/>
            <person name="Wieneger R.A.B."/>
            <person name="Wosten H.A.B."/>
            <person name="Martin F."/>
            <person name="Coutinho P.M."/>
            <person name="de Vries R."/>
            <person name="Martinez A.T."/>
            <person name="Klopp C."/>
            <person name="Pontarotti P."/>
            <person name="Henrissat B."/>
            <person name="Record E."/>
        </authorList>
    </citation>
    <scope>NUCLEOTIDE SEQUENCE [LARGE SCALE GENOMIC DNA]</scope>
    <source>
        <strain evidence="12">BRFM137</strain>
    </source>
</reference>
<keyword evidence="13" id="KW-1185">Reference proteome</keyword>
<evidence type="ECO:0000256" key="6">
    <source>
        <dbReference type="ARBA" id="ARBA00023010"/>
    </source>
</evidence>
<evidence type="ECO:0000256" key="9">
    <source>
        <dbReference type="ARBA" id="ARBA00026227"/>
    </source>
</evidence>
<dbReference type="Gene3D" id="1.25.40.510">
    <property type="entry name" value="GLE1-like"/>
    <property type="match status" value="1"/>
</dbReference>
<name>A0A060S6G8_PYCCI</name>
<dbReference type="InterPro" id="IPR012476">
    <property type="entry name" value="GLE1"/>
</dbReference>
<evidence type="ECO:0000313" key="12">
    <source>
        <dbReference type="EMBL" id="CDO70082.1"/>
    </source>
</evidence>
<evidence type="ECO:0000256" key="2">
    <source>
        <dbReference type="ARBA" id="ARBA00011056"/>
    </source>
</evidence>
<keyword evidence="8" id="KW-0539">Nucleus</keyword>
<dbReference type="GO" id="GO:0000822">
    <property type="term" value="F:inositol hexakisphosphate binding"/>
    <property type="evidence" value="ECO:0007669"/>
    <property type="project" value="TreeGrafter"/>
</dbReference>
<comment type="similarity">
    <text evidence="2">Belongs to the GLE1 family.</text>
</comment>
<comment type="caution">
    <text evidence="12">The sequence shown here is derived from an EMBL/GenBank/DDBJ whole genome shotgun (WGS) entry which is preliminary data.</text>
</comment>
<dbReference type="PANTHER" id="PTHR12960">
    <property type="entry name" value="GLE-1-RELATED"/>
    <property type="match status" value="1"/>
</dbReference>
<feature type="region of interest" description="Disordered" evidence="11">
    <location>
        <begin position="98"/>
        <end position="151"/>
    </location>
</feature>
<feature type="region of interest" description="Disordered" evidence="11">
    <location>
        <begin position="20"/>
        <end position="50"/>
    </location>
</feature>
<gene>
    <name evidence="12" type="ORF">BN946_scf184806.g9</name>
</gene>
<dbReference type="GO" id="GO:0005737">
    <property type="term" value="C:cytoplasm"/>
    <property type="evidence" value="ECO:0007669"/>
    <property type="project" value="TreeGrafter"/>
</dbReference>
<keyword evidence="6" id="KW-0811">Translocation</keyword>
<evidence type="ECO:0000256" key="8">
    <source>
        <dbReference type="ARBA" id="ARBA00023242"/>
    </source>
</evidence>
<evidence type="ECO:0000256" key="5">
    <source>
        <dbReference type="ARBA" id="ARBA00022927"/>
    </source>
</evidence>
<dbReference type="OMA" id="DVYTWIL"/>
<dbReference type="HOGENOM" id="CLU_020872_1_0_1"/>
<dbReference type="Proteomes" id="UP000029665">
    <property type="component" value="Unassembled WGS sequence"/>
</dbReference>